<reference evidence="1 2" key="1">
    <citation type="journal article" date="2019" name="Front. Microbiol.">
        <title>Ammonia Oxidation by the Arctic Terrestrial Thaumarchaeote Candidatus Nitrosocosmicus arcticus Is Stimulated by Increasing Temperatures.</title>
        <authorList>
            <person name="Alves R.J.E."/>
            <person name="Kerou M."/>
            <person name="Zappe A."/>
            <person name="Bittner R."/>
            <person name="Abby S.S."/>
            <person name="Schmidt H.A."/>
            <person name="Pfeifer K."/>
            <person name="Schleper C."/>
        </authorList>
    </citation>
    <scope>NUCLEOTIDE SEQUENCE [LARGE SCALE GENOMIC DNA]</scope>
    <source>
        <strain evidence="1 2">Kfb</strain>
    </source>
</reference>
<keyword evidence="2" id="KW-1185">Reference proteome</keyword>
<evidence type="ECO:0000313" key="2">
    <source>
        <dbReference type="Proteomes" id="UP000315289"/>
    </source>
</evidence>
<name>A0A557SXN3_9ARCH</name>
<accession>A0A557SXN3</accession>
<comment type="caution">
    <text evidence="1">The sequence shown here is derived from an EMBL/GenBank/DDBJ whole genome shotgun (WGS) entry which is preliminary data.</text>
</comment>
<dbReference type="EMBL" id="VOAH01000003">
    <property type="protein sequence ID" value="TVP41369.1"/>
    <property type="molecule type" value="Genomic_DNA"/>
</dbReference>
<protein>
    <submittedName>
        <fullName evidence="1">Uncharacterized protein</fullName>
    </submittedName>
</protein>
<sequence>MYSRTSDVLVGRGVIDYRFVESDVHANYKVVASITEVSDPGGLPKIGAAGLMIYSVSPGEGEIWVKLEIKWVHDLHYRLTFFIETP</sequence>
<gene>
    <name evidence="1" type="ORF">NARC_30083</name>
</gene>
<proteinExistence type="predicted"/>
<dbReference type="AlphaFoldDB" id="A0A557SXN3"/>
<dbReference type="Proteomes" id="UP000315289">
    <property type="component" value="Unassembled WGS sequence"/>
</dbReference>
<dbReference type="RefSeq" id="WP_144728802.1">
    <property type="nucleotide sequence ID" value="NZ_ML675579.1"/>
</dbReference>
<organism evidence="1 2">
    <name type="scientific">Candidatus Nitrosocosmicus arcticus</name>
    <dbReference type="NCBI Taxonomy" id="2035267"/>
    <lineage>
        <taxon>Archaea</taxon>
        <taxon>Nitrososphaerota</taxon>
        <taxon>Nitrososphaeria</taxon>
        <taxon>Nitrososphaerales</taxon>
        <taxon>Nitrososphaeraceae</taxon>
        <taxon>Candidatus Nitrosocosmicus</taxon>
    </lineage>
</organism>
<evidence type="ECO:0000313" key="1">
    <source>
        <dbReference type="EMBL" id="TVP41369.1"/>
    </source>
</evidence>